<accession>A0A5N5IBN3</accession>
<gene>
    <name evidence="2" type="ORF">D8674_027573</name>
</gene>
<evidence type="ECO:0000313" key="2">
    <source>
        <dbReference type="EMBL" id="KAB2637039.1"/>
    </source>
</evidence>
<dbReference type="PROSITE" id="PS50181">
    <property type="entry name" value="FBOX"/>
    <property type="match status" value="1"/>
</dbReference>
<sequence>MTSDLPIEIVTEILSWLSVKPLMRFKCVCKQWCFFIDQDSKFKAKHYDHASPLEFSYIYVWETNSKAANTIFDENFIYYSNFGGLFLEKNRTRSQVFRGIRGIDFALNLFTGECNVACFYMKNVTFLALK</sequence>
<reference evidence="2 3" key="3">
    <citation type="submission" date="2019-11" db="EMBL/GenBank/DDBJ databases">
        <title>A de novo genome assembly of a pear dwarfing rootstock.</title>
        <authorList>
            <person name="Wang F."/>
            <person name="Wang J."/>
            <person name="Li S."/>
            <person name="Zhang Y."/>
            <person name="Fang M."/>
            <person name="Ma L."/>
            <person name="Zhao Y."/>
            <person name="Jiang S."/>
        </authorList>
    </citation>
    <scope>NUCLEOTIDE SEQUENCE [LARGE SCALE GENOMIC DNA]</scope>
    <source>
        <strain evidence="2">S2</strain>
        <tissue evidence="2">Leaf</tissue>
    </source>
</reference>
<dbReference type="Gene3D" id="1.20.1280.50">
    <property type="match status" value="1"/>
</dbReference>
<dbReference type="InterPro" id="IPR001810">
    <property type="entry name" value="F-box_dom"/>
</dbReference>
<dbReference type="OrthoDB" id="906973at2759"/>
<reference evidence="2 3" key="1">
    <citation type="submission" date="2019-09" db="EMBL/GenBank/DDBJ databases">
        <authorList>
            <person name="Ou C."/>
        </authorList>
    </citation>
    <scope>NUCLEOTIDE SEQUENCE [LARGE SCALE GENOMIC DNA]</scope>
    <source>
        <strain evidence="2">S2</strain>
        <tissue evidence="2">Leaf</tissue>
    </source>
</reference>
<evidence type="ECO:0000313" key="3">
    <source>
        <dbReference type="Proteomes" id="UP000327157"/>
    </source>
</evidence>
<feature type="domain" description="F-box" evidence="1">
    <location>
        <begin position="1"/>
        <end position="45"/>
    </location>
</feature>
<protein>
    <submittedName>
        <fullName evidence="2">F-box protein</fullName>
    </submittedName>
</protein>
<dbReference type="PANTHER" id="PTHR31672:SF13">
    <property type="entry name" value="F-BOX PROTEIN CPR30-LIKE"/>
    <property type="match status" value="1"/>
</dbReference>
<keyword evidence="3" id="KW-1185">Reference proteome</keyword>
<organism evidence="2 3">
    <name type="scientific">Pyrus ussuriensis x Pyrus communis</name>
    <dbReference type="NCBI Taxonomy" id="2448454"/>
    <lineage>
        <taxon>Eukaryota</taxon>
        <taxon>Viridiplantae</taxon>
        <taxon>Streptophyta</taxon>
        <taxon>Embryophyta</taxon>
        <taxon>Tracheophyta</taxon>
        <taxon>Spermatophyta</taxon>
        <taxon>Magnoliopsida</taxon>
        <taxon>eudicotyledons</taxon>
        <taxon>Gunneridae</taxon>
        <taxon>Pentapetalae</taxon>
        <taxon>rosids</taxon>
        <taxon>fabids</taxon>
        <taxon>Rosales</taxon>
        <taxon>Rosaceae</taxon>
        <taxon>Amygdaloideae</taxon>
        <taxon>Maleae</taxon>
        <taxon>Pyrus</taxon>
    </lineage>
</organism>
<dbReference type="InterPro" id="IPR036047">
    <property type="entry name" value="F-box-like_dom_sf"/>
</dbReference>
<name>A0A5N5IBN3_9ROSA</name>
<dbReference type="Proteomes" id="UP000327157">
    <property type="component" value="Chromosome 5"/>
</dbReference>
<proteinExistence type="predicted"/>
<dbReference type="EMBL" id="SMOL01000004">
    <property type="protein sequence ID" value="KAB2637039.1"/>
    <property type="molecule type" value="Genomic_DNA"/>
</dbReference>
<dbReference type="SUPFAM" id="SSF81383">
    <property type="entry name" value="F-box domain"/>
    <property type="match status" value="1"/>
</dbReference>
<comment type="caution">
    <text evidence="2">The sequence shown here is derived from an EMBL/GenBank/DDBJ whole genome shotgun (WGS) entry which is preliminary data.</text>
</comment>
<dbReference type="InterPro" id="IPR050796">
    <property type="entry name" value="SCF_F-box_component"/>
</dbReference>
<dbReference type="CDD" id="cd22157">
    <property type="entry name" value="F-box_AtFBW1-like"/>
    <property type="match status" value="1"/>
</dbReference>
<dbReference type="AlphaFoldDB" id="A0A5N5IBN3"/>
<dbReference type="PANTHER" id="PTHR31672">
    <property type="entry name" value="BNACNNG10540D PROTEIN"/>
    <property type="match status" value="1"/>
</dbReference>
<evidence type="ECO:0000259" key="1">
    <source>
        <dbReference type="PROSITE" id="PS50181"/>
    </source>
</evidence>
<dbReference type="Pfam" id="PF00646">
    <property type="entry name" value="F-box"/>
    <property type="match status" value="1"/>
</dbReference>
<dbReference type="SMART" id="SM00256">
    <property type="entry name" value="FBOX"/>
    <property type="match status" value="1"/>
</dbReference>
<reference evidence="3" key="2">
    <citation type="submission" date="2019-10" db="EMBL/GenBank/DDBJ databases">
        <title>A de novo genome assembly of a pear dwarfing rootstock.</title>
        <authorList>
            <person name="Wang F."/>
            <person name="Wang J."/>
            <person name="Li S."/>
            <person name="Zhang Y."/>
            <person name="Fang M."/>
            <person name="Ma L."/>
            <person name="Zhao Y."/>
            <person name="Jiang S."/>
        </authorList>
    </citation>
    <scope>NUCLEOTIDE SEQUENCE [LARGE SCALE GENOMIC DNA]</scope>
</reference>